<dbReference type="Proteomes" id="UP001165960">
    <property type="component" value="Unassembled WGS sequence"/>
</dbReference>
<sequence>MLPYALGDVGIHTTGKFDGNVPMNIGKNTYWKTSSNFTRHFLSLAERLQGVVQSTQRHKSIAAKTCFENEQCTVNVTWDGKSWISKASKEWIKTPSFEIPIWSKTSYIRTKKGKKIKFSLTFNGPKEKAVYFNRMIPIIQLQNNWILSSLFISKYWLNCSHSAIMEGVVSVANQDLFHI</sequence>
<protein>
    <submittedName>
        <fullName evidence="1">Uncharacterized protein</fullName>
    </submittedName>
</protein>
<gene>
    <name evidence="1" type="ORF">DSO57_1016666</name>
</gene>
<accession>A0ACC2TFR3</accession>
<proteinExistence type="predicted"/>
<reference evidence="1" key="1">
    <citation type="submission" date="2022-04" db="EMBL/GenBank/DDBJ databases">
        <title>Genome of the entomopathogenic fungus Entomophthora muscae.</title>
        <authorList>
            <person name="Elya C."/>
            <person name="Lovett B.R."/>
            <person name="Lee E."/>
            <person name="Macias A.M."/>
            <person name="Hajek A.E."/>
            <person name="De Bivort B.L."/>
            <person name="Kasson M.T."/>
            <person name="De Fine Licht H.H."/>
            <person name="Stajich J.E."/>
        </authorList>
    </citation>
    <scope>NUCLEOTIDE SEQUENCE</scope>
    <source>
        <strain evidence="1">Berkeley</strain>
    </source>
</reference>
<evidence type="ECO:0000313" key="2">
    <source>
        <dbReference type="Proteomes" id="UP001165960"/>
    </source>
</evidence>
<organism evidence="1 2">
    <name type="scientific">Entomophthora muscae</name>
    <dbReference type="NCBI Taxonomy" id="34485"/>
    <lineage>
        <taxon>Eukaryota</taxon>
        <taxon>Fungi</taxon>
        <taxon>Fungi incertae sedis</taxon>
        <taxon>Zoopagomycota</taxon>
        <taxon>Entomophthoromycotina</taxon>
        <taxon>Entomophthoromycetes</taxon>
        <taxon>Entomophthorales</taxon>
        <taxon>Entomophthoraceae</taxon>
        <taxon>Entomophthora</taxon>
    </lineage>
</organism>
<evidence type="ECO:0000313" key="1">
    <source>
        <dbReference type="EMBL" id="KAJ9073430.1"/>
    </source>
</evidence>
<name>A0ACC2TFR3_9FUNG</name>
<keyword evidence="2" id="KW-1185">Reference proteome</keyword>
<comment type="caution">
    <text evidence="1">The sequence shown here is derived from an EMBL/GenBank/DDBJ whole genome shotgun (WGS) entry which is preliminary data.</text>
</comment>
<dbReference type="EMBL" id="QTSX02002908">
    <property type="protein sequence ID" value="KAJ9073430.1"/>
    <property type="molecule type" value="Genomic_DNA"/>
</dbReference>